<dbReference type="SUPFAM" id="SSF54368">
    <property type="entry name" value="Glutamine synthetase, N-terminal domain"/>
    <property type="match status" value="1"/>
</dbReference>
<dbReference type="PANTHER" id="PTHR43785:SF11">
    <property type="entry name" value="GAMMA-GLUTAMYLPOLYAMINE SYNTHETASE GLNA2"/>
    <property type="match status" value="1"/>
</dbReference>
<evidence type="ECO:0000256" key="2">
    <source>
        <dbReference type="ARBA" id="ARBA00009897"/>
    </source>
</evidence>
<reference evidence="12 13" key="1">
    <citation type="journal article" date="2016" name="J. Biotechnol.">
        <title>First complete genome sequence of a species in the genus Microterricola, an extremophilic cold active enzyme producing bacterial strain ERGS5:02 isolated from Sikkim Himalaya.</title>
        <authorList>
            <person name="Himanshu"/>
            <person name="Swarnkar M.K."/>
            <person name="Singh D."/>
            <person name="Kumar R."/>
        </authorList>
    </citation>
    <scope>NUCLEOTIDE SEQUENCE [LARGE SCALE GENOMIC DNA]</scope>
    <source>
        <strain evidence="12 13">ERGS5:02</strain>
    </source>
</reference>
<comment type="cofactor">
    <cofactor evidence="1">
        <name>Mg(2+)</name>
        <dbReference type="ChEBI" id="CHEBI:18420"/>
    </cofactor>
</comment>
<accession>A0A120I0F5</accession>
<evidence type="ECO:0000259" key="11">
    <source>
        <dbReference type="PROSITE" id="PS51987"/>
    </source>
</evidence>
<evidence type="ECO:0000313" key="13">
    <source>
        <dbReference type="Proteomes" id="UP000058305"/>
    </source>
</evidence>
<dbReference type="PROSITE" id="PS00181">
    <property type="entry name" value="GLNA_ATP"/>
    <property type="match status" value="1"/>
</dbReference>
<gene>
    <name evidence="12" type="ORF">AWU67_06490</name>
</gene>
<dbReference type="InterPro" id="IPR008146">
    <property type="entry name" value="Gln_synth_cat_dom"/>
</dbReference>
<dbReference type="FunFam" id="3.30.590.10:FF:000003">
    <property type="entry name" value="Glutamine synthetase 2"/>
    <property type="match status" value="1"/>
</dbReference>
<dbReference type="FunFam" id="3.10.20.70:FF:000002">
    <property type="entry name" value="Glutamine synthetase I"/>
    <property type="match status" value="1"/>
</dbReference>
<dbReference type="Proteomes" id="UP000058305">
    <property type="component" value="Chromosome"/>
</dbReference>
<dbReference type="PANTHER" id="PTHR43785">
    <property type="entry name" value="GAMMA-GLUTAMYLPUTRESCINE SYNTHETASE"/>
    <property type="match status" value="1"/>
</dbReference>
<evidence type="ECO:0000256" key="9">
    <source>
        <dbReference type="RuleBase" id="RU000384"/>
    </source>
</evidence>
<sequence length="451" mass="50623">MDKQRDFVLRTIEERGVKFIRLWFTDVVGTLKSVAIAPAEVEGAFTEGLGFDGSAIEGLTRTYESDLLAFPDPSTFQILPWRGDVDPTARMFCDITTPDGEPAVSDPRNVLKRTLAKAADRGFTFYTHPEIEFYLLKSSKYGKNGPVPVDSAGYFDNVPGGTAHDFRRRSVRMLEDLGISVEYSHHEAGPGQNEIDLRYADALTTADNIMTFRTVIKEVAIEQGVYATFMPKPFSNHPGSGMHTHMSLFEGDSNAFYEPGAQYQLSKTGRHFIAGLLKHAPEITAVTNQFVNSYKRLWGSSDDAALAEAPSFVCWGHNNRSALIRVPLYKPNKGQSARIEYRAIDSAANPYLSYSLMLAAGLKGIEEEYELPEEAEDNVWSLSDAERRALGYAQLPASLDHAIQYMEESELVAETLGEQVFNYVLLNKRKEWREYRNQVTPFELRNNLEIL</sequence>
<dbReference type="InterPro" id="IPR027303">
    <property type="entry name" value="Gln_synth_gly_rich_site"/>
</dbReference>
<comment type="similarity">
    <text evidence="2 8 9">Belongs to the glutamine synthetase family.</text>
</comment>
<dbReference type="InterPro" id="IPR008147">
    <property type="entry name" value="Gln_synt_N"/>
</dbReference>
<dbReference type="KEGG" id="mvd:AWU67_06490"/>
<dbReference type="OrthoDB" id="9807095at2"/>
<evidence type="ECO:0000256" key="3">
    <source>
        <dbReference type="ARBA" id="ARBA00022598"/>
    </source>
</evidence>
<evidence type="ECO:0000256" key="5">
    <source>
        <dbReference type="ARBA" id="ARBA00022741"/>
    </source>
</evidence>
<dbReference type="InterPro" id="IPR036651">
    <property type="entry name" value="Gln_synt_N_sf"/>
</dbReference>
<dbReference type="GO" id="GO:0046872">
    <property type="term" value="F:metal ion binding"/>
    <property type="evidence" value="ECO:0007669"/>
    <property type="project" value="UniProtKB-KW"/>
</dbReference>
<dbReference type="RefSeq" id="WP_067227255.1">
    <property type="nucleotide sequence ID" value="NZ_CP014145.1"/>
</dbReference>
<keyword evidence="3" id="KW-0436">Ligase</keyword>
<dbReference type="Pfam" id="PF00120">
    <property type="entry name" value="Gln-synt_C"/>
    <property type="match status" value="1"/>
</dbReference>
<organism evidence="12 13">
    <name type="scientific">Microterricola viridarii</name>
    <dbReference type="NCBI Taxonomy" id="412690"/>
    <lineage>
        <taxon>Bacteria</taxon>
        <taxon>Bacillati</taxon>
        <taxon>Actinomycetota</taxon>
        <taxon>Actinomycetes</taxon>
        <taxon>Micrococcales</taxon>
        <taxon>Microbacteriaceae</taxon>
        <taxon>Microterricola</taxon>
    </lineage>
</organism>
<keyword evidence="7" id="KW-0460">Magnesium</keyword>
<keyword evidence="6" id="KW-0067">ATP-binding</keyword>
<dbReference type="SUPFAM" id="SSF55931">
    <property type="entry name" value="Glutamine synthetase/guanido kinase"/>
    <property type="match status" value="1"/>
</dbReference>
<dbReference type="InterPro" id="IPR014746">
    <property type="entry name" value="Gln_synth/guanido_kin_cat_dom"/>
</dbReference>
<evidence type="ECO:0000256" key="1">
    <source>
        <dbReference type="ARBA" id="ARBA00001946"/>
    </source>
</evidence>
<dbReference type="Pfam" id="PF03951">
    <property type="entry name" value="Gln-synt_N"/>
    <property type="match status" value="1"/>
</dbReference>
<dbReference type="GO" id="GO:0006542">
    <property type="term" value="P:glutamine biosynthetic process"/>
    <property type="evidence" value="ECO:0007669"/>
    <property type="project" value="InterPro"/>
</dbReference>
<evidence type="ECO:0000256" key="6">
    <source>
        <dbReference type="ARBA" id="ARBA00022840"/>
    </source>
</evidence>
<name>A0A120I0F5_9MICO</name>
<dbReference type="PROSITE" id="PS51986">
    <property type="entry name" value="GS_BETA_GRASP"/>
    <property type="match status" value="1"/>
</dbReference>
<feature type="domain" description="GS beta-grasp" evidence="10">
    <location>
        <begin position="15"/>
        <end position="100"/>
    </location>
</feature>
<dbReference type="GO" id="GO:0005524">
    <property type="term" value="F:ATP binding"/>
    <property type="evidence" value="ECO:0007669"/>
    <property type="project" value="UniProtKB-KW"/>
</dbReference>
<keyword evidence="5" id="KW-0547">Nucleotide-binding</keyword>
<evidence type="ECO:0000256" key="7">
    <source>
        <dbReference type="ARBA" id="ARBA00022842"/>
    </source>
</evidence>
<dbReference type="PROSITE" id="PS51987">
    <property type="entry name" value="GS_CATALYTIC"/>
    <property type="match status" value="1"/>
</dbReference>
<evidence type="ECO:0000256" key="8">
    <source>
        <dbReference type="PROSITE-ProRule" id="PRU01330"/>
    </source>
</evidence>
<evidence type="ECO:0000313" key="12">
    <source>
        <dbReference type="EMBL" id="AMB58565.1"/>
    </source>
</evidence>
<evidence type="ECO:0000256" key="4">
    <source>
        <dbReference type="ARBA" id="ARBA00022723"/>
    </source>
</evidence>
<protein>
    <submittedName>
        <fullName evidence="12">Glutamine synthetase</fullName>
    </submittedName>
</protein>
<dbReference type="Gene3D" id="3.30.590.10">
    <property type="entry name" value="Glutamine synthetase/guanido kinase, catalytic domain"/>
    <property type="match status" value="1"/>
</dbReference>
<dbReference type="SMART" id="SM01230">
    <property type="entry name" value="Gln-synt_C"/>
    <property type="match status" value="1"/>
</dbReference>
<evidence type="ECO:0000259" key="10">
    <source>
        <dbReference type="PROSITE" id="PS51986"/>
    </source>
</evidence>
<keyword evidence="4" id="KW-0479">Metal-binding</keyword>
<proteinExistence type="inferred from homology"/>
<dbReference type="AlphaFoldDB" id="A0A120I0F5"/>
<reference evidence="13" key="2">
    <citation type="submission" date="2016-01" db="EMBL/GenBank/DDBJ databases">
        <title>First complete genome sequence of a species in the genus Microterricola, an extremophilic cold active enzyme producing strain ERGS5:02 isolated from Sikkim Himalaya.</title>
        <authorList>
            <person name="Kumar R."/>
            <person name="Singh D."/>
            <person name="Swarnkar M.K."/>
        </authorList>
    </citation>
    <scope>NUCLEOTIDE SEQUENCE [LARGE SCALE GENOMIC DNA]</scope>
    <source>
        <strain evidence="13">ERGS5:02</strain>
    </source>
</reference>
<keyword evidence="13" id="KW-1185">Reference proteome</keyword>
<dbReference type="EMBL" id="CP014145">
    <property type="protein sequence ID" value="AMB58565.1"/>
    <property type="molecule type" value="Genomic_DNA"/>
</dbReference>
<dbReference type="GO" id="GO:0004356">
    <property type="term" value="F:glutamine synthetase activity"/>
    <property type="evidence" value="ECO:0007669"/>
    <property type="project" value="InterPro"/>
</dbReference>
<dbReference type="Gene3D" id="3.10.20.70">
    <property type="entry name" value="Glutamine synthetase, N-terminal domain"/>
    <property type="match status" value="1"/>
</dbReference>
<feature type="domain" description="GS catalytic" evidence="11">
    <location>
        <begin position="107"/>
        <end position="451"/>
    </location>
</feature>